<keyword evidence="2" id="KW-0472">Membrane</keyword>
<organism evidence="3 4">
    <name type="scientific">Coprobacter fastidiosus</name>
    <dbReference type="NCBI Taxonomy" id="1099853"/>
    <lineage>
        <taxon>Bacteria</taxon>
        <taxon>Pseudomonadati</taxon>
        <taxon>Bacteroidota</taxon>
        <taxon>Bacteroidia</taxon>
        <taxon>Bacteroidales</taxon>
        <taxon>Barnesiellaceae</taxon>
        <taxon>Coprobacter</taxon>
    </lineage>
</organism>
<keyword evidence="2" id="KW-1133">Transmembrane helix</keyword>
<dbReference type="EMBL" id="DNWC01000034">
    <property type="protein sequence ID" value="HBJ07810.1"/>
    <property type="molecule type" value="Genomic_DNA"/>
</dbReference>
<evidence type="ECO:0000256" key="2">
    <source>
        <dbReference type="SAM" id="Phobius"/>
    </source>
</evidence>
<sequence length="106" mass="12159">MSSWFVSLYKEFETKIVEKMKKIVLLAAVAATVGVTLYLSCNQNARCNLKRKVREGRRSIDRNISKASRRIEKSVNKAIDNLTEAQEKLQQKTDELNSKLRKSIAE</sequence>
<evidence type="ECO:0008006" key="5">
    <source>
        <dbReference type="Google" id="ProtNLM"/>
    </source>
</evidence>
<feature type="transmembrane region" description="Helical" evidence="2">
    <location>
        <begin position="23"/>
        <end position="40"/>
    </location>
</feature>
<accession>A0A354LZX1</accession>
<gene>
    <name evidence="3" type="ORF">DDY73_02280</name>
</gene>
<keyword evidence="1" id="KW-0175">Coiled coil</keyword>
<dbReference type="AlphaFoldDB" id="A0A354LZX1"/>
<name>A0A354LZX1_9BACT</name>
<comment type="caution">
    <text evidence="3">The sequence shown here is derived from an EMBL/GenBank/DDBJ whole genome shotgun (WGS) entry which is preliminary data.</text>
</comment>
<evidence type="ECO:0000313" key="4">
    <source>
        <dbReference type="Proteomes" id="UP000262954"/>
    </source>
</evidence>
<evidence type="ECO:0000313" key="3">
    <source>
        <dbReference type="EMBL" id="HBJ07810.1"/>
    </source>
</evidence>
<protein>
    <recommendedName>
        <fullName evidence="5">YtxH domain-containing protein</fullName>
    </recommendedName>
</protein>
<proteinExistence type="predicted"/>
<keyword evidence="2" id="KW-0812">Transmembrane</keyword>
<dbReference type="Proteomes" id="UP000262954">
    <property type="component" value="Unassembled WGS sequence"/>
</dbReference>
<evidence type="ECO:0000256" key="1">
    <source>
        <dbReference type="SAM" id="Coils"/>
    </source>
</evidence>
<feature type="coiled-coil region" evidence="1">
    <location>
        <begin position="68"/>
        <end position="106"/>
    </location>
</feature>
<reference evidence="3 4" key="1">
    <citation type="journal article" date="2018" name="Nat. Biotechnol.">
        <title>A standardized bacterial taxonomy based on genome phylogeny substantially revises the tree of life.</title>
        <authorList>
            <person name="Parks D.H."/>
            <person name="Chuvochina M."/>
            <person name="Waite D.W."/>
            <person name="Rinke C."/>
            <person name="Skarshewski A."/>
            <person name="Chaumeil P.A."/>
            <person name="Hugenholtz P."/>
        </authorList>
    </citation>
    <scope>NUCLEOTIDE SEQUENCE [LARGE SCALE GENOMIC DNA]</scope>
    <source>
        <strain evidence="3">UBA11482</strain>
    </source>
</reference>